<sequence>MLRTTQMMAASLVDHADRKRLVSCLYLINHCVYTRSTQAINLVQFVYVEMRGNTAQMLHITWSHLQCASQQSSWKFEPLKCLSEMTDQPCDSSNDAGDCRLG</sequence>
<proteinExistence type="predicted"/>
<accession>G7YB38</accession>
<dbReference type="AlphaFoldDB" id="G7YB38"/>
<gene>
    <name evidence="1" type="ORF">CLF_104154</name>
</gene>
<organism evidence="1 2">
    <name type="scientific">Clonorchis sinensis</name>
    <name type="common">Chinese liver fluke</name>
    <dbReference type="NCBI Taxonomy" id="79923"/>
    <lineage>
        <taxon>Eukaryota</taxon>
        <taxon>Metazoa</taxon>
        <taxon>Spiralia</taxon>
        <taxon>Lophotrochozoa</taxon>
        <taxon>Platyhelminthes</taxon>
        <taxon>Trematoda</taxon>
        <taxon>Digenea</taxon>
        <taxon>Opisthorchiida</taxon>
        <taxon>Opisthorchiata</taxon>
        <taxon>Opisthorchiidae</taxon>
        <taxon>Clonorchis</taxon>
    </lineage>
</organism>
<evidence type="ECO:0000313" key="2">
    <source>
        <dbReference type="Proteomes" id="UP000008909"/>
    </source>
</evidence>
<dbReference type="Proteomes" id="UP000008909">
    <property type="component" value="Unassembled WGS sequence"/>
</dbReference>
<evidence type="ECO:0000313" key="1">
    <source>
        <dbReference type="EMBL" id="GAA50172.1"/>
    </source>
</evidence>
<keyword evidence="2" id="KW-1185">Reference proteome</keyword>
<dbReference type="EMBL" id="DF143019">
    <property type="protein sequence ID" value="GAA50172.1"/>
    <property type="molecule type" value="Genomic_DNA"/>
</dbReference>
<reference key="2">
    <citation type="submission" date="2011-10" db="EMBL/GenBank/DDBJ databases">
        <title>The genome and transcriptome sequence of Clonorchis sinensis provide insights into the carcinogenic liver fluke.</title>
        <authorList>
            <person name="Wang X."/>
            <person name="Huang Y."/>
            <person name="Chen W."/>
            <person name="Liu H."/>
            <person name="Guo L."/>
            <person name="Chen Y."/>
            <person name="Luo F."/>
            <person name="Zhou W."/>
            <person name="Sun J."/>
            <person name="Mao Q."/>
            <person name="Liang P."/>
            <person name="Zhou C."/>
            <person name="Tian Y."/>
            <person name="Men J."/>
            <person name="Lv X."/>
            <person name="Huang L."/>
            <person name="Zhou J."/>
            <person name="Hu Y."/>
            <person name="Li R."/>
            <person name="Zhang F."/>
            <person name="Lei H."/>
            <person name="Li X."/>
            <person name="Hu X."/>
            <person name="Liang C."/>
            <person name="Xu J."/>
            <person name="Wu Z."/>
            <person name="Yu X."/>
        </authorList>
    </citation>
    <scope>NUCLEOTIDE SEQUENCE</scope>
    <source>
        <strain>Henan</strain>
    </source>
</reference>
<reference evidence="1" key="1">
    <citation type="journal article" date="2011" name="Genome Biol.">
        <title>The draft genome of the carcinogenic human liver fluke Clonorchis sinensis.</title>
        <authorList>
            <person name="Wang X."/>
            <person name="Chen W."/>
            <person name="Huang Y."/>
            <person name="Sun J."/>
            <person name="Men J."/>
            <person name="Liu H."/>
            <person name="Luo F."/>
            <person name="Guo L."/>
            <person name="Lv X."/>
            <person name="Deng C."/>
            <person name="Zhou C."/>
            <person name="Fan Y."/>
            <person name="Li X."/>
            <person name="Huang L."/>
            <person name="Hu Y."/>
            <person name="Liang C."/>
            <person name="Hu X."/>
            <person name="Xu J."/>
            <person name="Yu X."/>
        </authorList>
    </citation>
    <scope>NUCLEOTIDE SEQUENCE [LARGE SCALE GENOMIC DNA]</scope>
    <source>
        <strain evidence="1">Henan</strain>
    </source>
</reference>
<protein>
    <submittedName>
        <fullName evidence="1">Uncharacterized protein</fullName>
    </submittedName>
</protein>
<name>G7YB38_CLOSI</name>